<organism evidence="1 2">
    <name type="scientific">Paenibacillus alvei</name>
    <name type="common">Bacillus alvei</name>
    <dbReference type="NCBI Taxonomy" id="44250"/>
    <lineage>
        <taxon>Bacteria</taxon>
        <taxon>Bacillati</taxon>
        <taxon>Bacillota</taxon>
        <taxon>Bacilli</taxon>
        <taxon>Bacillales</taxon>
        <taxon>Paenibacillaceae</taxon>
        <taxon>Paenibacillus</taxon>
    </lineage>
</organism>
<dbReference type="AlphaFoldDB" id="A0AAP6ZX51"/>
<dbReference type="EMBL" id="JABFOR010000015">
    <property type="protein sequence ID" value="NOJ71599.1"/>
    <property type="molecule type" value="Genomic_DNA"/>
</dbReference>
<dbReference type="PANTHER" id="PTHR34070:SF1">
    <property type="entry name" value="DNA ALKYLATION REPAIR PROTEIN"/>
    <property type="match status" value="1"/>
</dbReference>
<name>A0AAP6ZX51_PAEAL</name>
<dbReference type="InterPro" id="IPR014825">
    <property type="entry name" value="DNA_alkylation"/>
</dbReference>
<dbReference type="Pfam" id="PF08713">
    <property type="entry name" value="DNA_alkylation"/>
    <property type="match status" value="1"/>
</dbReference>
<evidence type="ECO:0000313" key="2">
    <source>
        <dbReference type="Proteomes" id="UP000552038"/>
    </source>
</evidence>
<sequence length="105" mass="12381">MNIYPLEPLIDAFRLYAAQHLWELEKRKFAYLAMGLLDGGVKFLNLSHIHRIEQFIITRSWWDTVDGLATCTVGGLMKRYPEAWAEYANRWIHADQMWLNRTGIL</sequence>
<proteinExistence type="predicted"/>
<dbReference type="Proteomes" id="UP000552038">
    <property type="component" value="Unassembled WGS sequence"/>
</dbReference>
<dbReference type="Gene3D" id="1.25.10.90">
    <property type="match status" value="1"/>
</dbReference>
<dbReference type="RefSeq" id="WP_171417047.1">
    <property type="nucleotide sequence ID" value="NZ_JABFOR010000015.1"/>
</dbReference>
<protein>
    <recommendedName>
        <fullName evidence="3">DNA alkylation repair enzyme</fullName>
    </recommendedName>
</protein>
<evidence type="ECO:0000313" key="1">
    <source>
        <dbReference type="EMBL" id="NOJ71599.1"/>
    </source>
</evidence>
<dbReference type="SUPFAM" id="SSF48371">
    <property type="entry name" value="ARM repeat"/>
    <property type="match status" value="1"/>
</dbReference>
<dbReference type="InterPro" id="IPR016024">
    <property type="entry name" value="ARM-type_fold"/>
</dbReference>
<accession>A0AAP6ZX51</accession>
<reference evidence="1 2" key="1">
    <citation type="submission" date="2020-05" db="EMBL/GenBank/DDBJ databases">
        <title>Whole genome sequencing and identification of novel metabolites from Paenibacillus alvei strain JR949.</title>
        <authorList>
            <person name="Rajendhran J."/>
            <person name="Sree Pranav P."/>
            <person name="Mahalakshmi B."/>
            <person name="Karthikeyan R."/>
        </authorList>
    </citation>
    <scope>NUCLEOTIDE SEQUENCE [LARGE SCALE GENOMIC DNA]</scope>
    <source>
        <strain evidence="1 2">JR949</strain>
    </source>
</reference>
<dbReference type="PANTHER" id="PTHR34070">
    <property type="entry name" value="ARMADILLO-TYPE FOLD"/>
    <property type="match status" value="1"/>
</dbReference>
<gene>
    <name evidence="1" type="ORF">HMI46_13670</name>
</gene>
<comment type="caution">
    <text evidence="1">The sequence shown here is derived from an EMBL/GenBank/DDBJ whole genome shotgun (WGS) entry which is preliminary data.</text>
</comment>
<evidence type="ECO:0008006" key="3">
    <source>
        <dbReference type="Google" id="ProtNLM"/>
    </source>
</evidence>